<sequence length="253" mass="29099">MGTFEALLLSLVQGVAEWLPISSDGHLVLFEKLFDIQEANLSFDVFLHLASLLLMLLFFRKQIIEIIRGFFNRKLVSGQTEPRKNWWWLIILSSFFTAIVAYYLSDKIAYFRTINDVGNWLFITSIFLLASKFSRGEKSIGWKEAVILGIFQGFAVLPGLSRSGTVIAMALVMKIKKEDAFDYGFIVAIPAIIGAFLLTVKDFHFESIYILAFIATFIISYFSLKLLKLIMKRDYFYLFFIYTLILSLIIKLN</sequence>
<protein>
    <recommendedName>
        <fullName evidence="4 14">Undecaprenyl-diphosphatase</fullName>
        <ecNumber evidence="3 14">3.6.1.27</ecNumber>
    </recommendedName>
    <alternativeName>
        <fullName evidence="12 14">Bacitracin resistance protein</fullName>
    </alternativeName>
    <alternativeName>
        <fullName evidence="11 14">Undecaprenyl pyrophosphate phosphatase</fullName>
    </alternativeName>
</protein>
<dbReference type="PANTHER" id="PTHR30622:SF2">
    <property type="entry name" value="UNDECAPRENYL-DIPHOSPHATASE"/>
    <property type="match status" value="1"/>
</dbReference>
<feature type="transmembrane region" description="Helical" evidence="14">
    <location>
        <begin position="117"/>
        <end position="134"/>
    </location>
</feature>
<evidence type="ECO:0000256" key="11">
    <source>
        <dbReference type="ARBA" id="ARBA00032707"/>
    </source>
</evidence>
<keyword evidence="14" id="KW-0961">Cell wall biogenesis/degradation</keyword>
<keyword evidence="8 14" id="KW-1133">Transmembrane helix</keyword>
<evidence type="ECO:0000256" key="5">
    <source>
        <dbReference type="ARBA" id="ARBA00022475"/>
    </source>
</evidence>
<dbReference type="EMBL" id="MHKQ01000018">
    <property type="protein sequence ID" value="OGY93715.1"/>
    <property type="molecule type" value="Genomic_DNA"/>
</dbReference>
<keyword evidence="6 14" id="KW-0812">Transmembrane</keyword>
<evidence type="ECO:0000256" key="6">
    <source>
        <dbReference type="ARBA" id="ARBA00022692"/>
    </source>
</evidence>
<keyword evidence="5 14" id="KW-1003">Cell membrane</keyword>
<name>A0A1G2BX44_9BACT</name>
<feature type="transmembrane region" description="Helical" evidence="14">
    <location>
        <begin position="235"/>
        <end position="252"/>
    </location>
</feature>
<evidence type="ECO:0000256" key="9">
    <source>
        <dbReference type="ARBA" id="ARBA00023136"/>
    </source>
</evidence>
<gene>
    <name evidence="14" type="primary">uppP</name>
    <name evidence="15" type="ORF">A2406_04075</name>
</gene>
<dbReference type="GO" id="GO:0005886">
    <property type="term" value="C:plasma membrane"/>
    <property type="evidence" value="ECO:0007669"/>
    <property type="project" value="UniProtKB-SubCell"/>
</dbReference>
<evidence type="ECO:0000256" key="1">
    <source>
        <dbReference type="ARBA" id="ARBA00004651"/>
    </source>
</evidence>
<comment type="caution">
    <text evidence="15">The sequence shown here is derived from an EMBL/GenBank/DDBJ whole genome shotgun (WGS) entry which is preliminary data.</text>
</comment>
<accession>A0A1G2BX44</accession>
<evidence type="ECO:0000256" key="10">
    <source>
        <dbReference type="ARBA" id="ARBA00023251"/>
    </source>
</evidence>
<evidence type="ECO:0000313" key="16">
    <source>
        <dbReference type="Proteomes" id="UP000177626"/>
    </source>
</evidence>
<keyword evidence="9 14" id="KW-0472">Membrane</keyword>
<dbReference type="GO" id="GO:0071555">
    <property type="term" value="P:cell wall organization"/>
    <property type="evidence" value="ECO:0007669"/>
    <property type="project" value="UniProtKB-KW"/>
</dbReference>
<comment type="catalytic activity">
    <reaction evidence="13 14">
        <text>di-trans,octa-cis-undecaprenyl diphosphate + H2O = di-trans,octa-cis-undecaprenyl phosphate + phosphate + H(+)</text>
        <dbReference type="Rhea" id="RHEA:28094"/>
        <dbReference type="ChEBI" id="CHEBI:15377"/>
        <dbReference type="ChEBI" id="CHEBI:15378"/>
        <dbReference type="ChEBI" id="CHEBI:43474"/>
        <dbReference type="ChEBI" id="CHEBI:58405"/>
        <dbReference type="ChEBI" id="CHEBI:60392"/>
        <dbReference type="EC" id="3.6.1.27"/>
    </reaction>
</comment>
<evidence type="ECO:0000256" key="2">
    <source>
        <dbReference type="ARBA" id="ARBA00010621"/>
    </source>
</evidence>
<dbReference type="PANTHER" id="PTHR30622">
    <property type="entry name" value="UNDECAPRENYL-DIPHOSPHATASE"/>
    <property type="match status" value="1"/>
</dbReference>
<dbReference type="Pfam" id="PF02673">
    <property type="entry name" value="BacA"/>
    <property type="match status" value="1"/>
</dbReference>
<keyword evidence="14" id="KW-0133">Cell shape</keyword>
<dbReference type="AlphaFoldDB" id="A0A1G2BX44"/>
<dbReference type="GO" id="GO:0008360">
    <property type="term" value="P:regulation of cell shape"/>
    <property type="evidence" value="ECO:0007669"/>
    <property type="project" value="UniProtKB-KW"/>
</dbReference>
<dbReference type="GO" id="GO:0050380">
    <property type="term" value="F:undecaprenyl-diphosphatase activity"/>
    <property type="evidence" value="ECO:0007669"/>
    <property type="project" value="UniProtKB-UniRule"/>
</dbReference>
<evidence type="ECO:0000256" key="8">
    <source>
        <dbReference type="ARBA" id="ARBA00022989"/>
    </source>
</evidence>
<evidence type="ECO:0000256" key="14">
    <source>
        <dbReference type="HAMAP-Rule" id="MF_01006"/>
    </source>
</evidence>
<dbReference type="GO" id="GO:0046677">
    <property type="term" value="P:response to antibiotic"/>
    <property type="evidence" value="ECO:0007669"/>
    <property type="project" value="UniProtKB-UniRule"/>
</dbReference>
<dbReference type="Proteomes" id="UP000177626">
    <property type="component" value="Unassembled WGS sequence"/>
</dbReference>
<organism evidence="15 16">
    <name type="scientific">Candidatus Komeilibacteria bacterium RIFOXYC1_FULL_37_11</name>
    <dbReference type="NCBI Taxonomy" id="1798555"/>
    <lineage>
        <taxon>Bacteria</taxon>
        <taxon>Candidatus Komeiliibacteriota</taxon>
    </lineage>
</organism>
<evidence type="ECO:0000256" key="13">
    <source>
        <dbReference type="ARBA" id="ARBA00047594"/>
    </source>
</evidence>
<evidence type="ECO:0000256" key="4">
    <source>
        <dbReference type="ARBA" id="ARBA00021581"/>
    </source>
</evidence>
<comment type="subcellular location">
    <subcellularLocation>
        <location evidence="1 14">Cell membrane</location>
        <topology evidence="1 14">Multi-pass membrane protein</topology>
    </subcellularLocation>
</comment>
<keyword evidence="7 14" id="KW-0378">Hydrolase</keyword>
<feature type="transmembrane region" description="Helical" evidence="14">
    <location>
        <begin position="183"/>
        <end position="200"/>
    </location>
</feature>
<feature type="transmembrane region" description="Helical" evidence="14">
    <location>
        <begin position="40"/>
        <end position="59"/>
    </location>
</feature>
<dbReference type="InterPro" id="IPR003824">
    <property type="entry name" value="UppP"/>
</dbReference>
<comment type="similarity">
    <text evidence="2 14">Belongs to the UppP family.</text>
</comment>
<evidence type="ECO:0000256" key="12">
    <source>
        <dbReference type="ARBA" id="ARBA00032932"/>
    </source>
</evidence>
<keyword evidence="14" id="KW-0573">Peptidoglycan synthesis</keyword>
<comment type="miscellaneous">
    <text evidence="14">Bacitracin is thought to be involved in the inhibition of peptidoglycan synthesis by sequestering undecaprenyl diphosphate, thereby reducing the pool of lipid carrier available.</text>
</comment>
<dbReference type="EC" id="3.6.1.27" evidence="3 14"/>
<reference evidence="15 16" key="1">
    <citation type="journal article" date="2016" name="Nat. Commun.">
        <title>Thousands of microbial genomes shed light on interconnected biogeochemical processes in an aquifer system.</title>
        <authorList>
            <person name="Anantharaman K."/>
            <person name="Brown C.T."/>
            <person name="Hug L.A."/>
            <person name="Sharon I."/>
            <person name="Castelle C.J."/>
            <person name="Probst A.J."/>
            <person name="Thomas B.C."/>
            <person name="Singh A."/>
            <person name="Wilkins M.J."/>
            <person name="Karaoz U."/>
            <person name="Brodie E.L."/>
            <person name="Williams K.H."/>
            <person name="Hubbard S.S."/>
            <person name="Banfield J.F."/>
        </authorList>
    </citation>
    <scope>NUCLEOTIDE SEQUENCE [LARGE SCALE GENOMIC DNA]</scope>
</reference>
<comment type="function">
    <text evidence="14">Catalyzes the dephosphorylation of undecaprenyl diphosphate (UPP). Confers resistance to bacitracin.</text>
</comment>
<feature type="transmembrane region" description="Helical" evidence="14">
    <location>
        <begin position="86"/>
        <end position="105"/>
    </location>
</feature>
<evidence type="ECO:0000313" key="15">
    <source>
        <dbReference type="EMBL" id="OGY93715.1"/>
    </source>
</evidence>
<evidence type="ECO:0000256" key="7">
    <source>
        <dbReference type="ARBA" id="ARBA00022801"/>
    </source>
</evidence>
<evidence type="ECO:0000256" key="3">
    <source>
        <dbReference type="ARBA" id="ARBA00012374"/>
    </source>
</evidence>
<dbReference type="GO" id="GO:0009252">
    <property type="term" value="P:peptidoglycan biosynthetic process"/>
    <property type="evidence" value="ECO:0007669"/>
    <property type="project" value="UniProtKB-KW"/>
</dbReference>
<dbReference type="HAMAP" id="MF_01006">
    <property type="entry name" value="Undec_diphosphatase"/>
    <property type="match status" value="1"/>
</dbReference>
<proteinExistence type="inferred from homology"/>
<feature type="transmembrane region" description="Helical" evidence="14">
    <location>
        <begin position="207"/>
        <end position="223"/>
    </location>
</feature>
<keyword evidence="10 14" id="KW-0046">Antibiotic resistance</keyword>